<evidence type="ECO:0000256" key="2">
    <source>
        <dbReference type="ARBA" id="ARBA00022692"/>
    </source>
</evidence>
<dbReference type="GO" id="GO:0004672">
    <property type="term" value="F:protein kinase activity"/>
    <property type="evidence" value="ECO:0007669"/>
    <property type="project" value="InterPro"/>
</dbReference>
<dbReference type="STRING" id="1890364.A0A2P6N285"/>
<dbReference type="GO" id="GO:0005886">
    <property type="term" value="C:plasma membrane"/>
    <property type="evidence" value="ECO:0007669"/>
    <property type="project" value="TreeGrafter"/>
</dbReference>
<dbReference type="Pfam" id="PF01825">
    <property type="entry name" value="GPS"/>
    <property type="match status" value="1"/>
</dbReference>
<keyword evidence="6" id="KW-0547">Nucleotide-binding</keyword>
<keyword evidence="3 7" id="KW-1133">Transmembrane helix</keyword>
<accession>A0A2P6N285</accession>
<keyword evidence="2 7" id="KW-0812">Transmembrane</keyword>
<dbReference type="Proteomes" id="UP000241769">
    <property type="component" value="Unassembled WGS sequence"/>
</dbReference>
<dbReference type="InterPro" id="IPR011009">
    <property type="entry name" value="Kinase-like_dom_sf"/>
</dbReference>
<keyword evidence="10" id="KW-0675">Receptor</keyword>
<comment type="caution">
    <text evidence="10">The sequence shown here is derived from an EMBL/GenBank/DDBJ whole genome shotgun (WGS) entry which is preliminary data.</text>
</comment>
<evidence type="ECO:0000256" key="6">
    <source>
        <dbReference type="PROSITE-ProRule" id="PRU10141"/>
    </source>
</evidence>
<evidence type="ECO:0000256" key="1">
    <source>
        <dbReference type="ARBA" id="ARBA00004370"/>
    </source>
</evidence>
<dbReference type="AlphaFoldDB" id="A0A2P6N285"/>
<feature type="non-terminal residue" evidence="10">
    <location>
        <position position="1"/>
    </location>
</feature>
<name>A0A2P6N285_9EUKA</name>
<dbReference type="GO" id="GO:0005524">
    <property type="term" value="F:ATP binding"/>
    <property type="evidence" value="ECO:0007669"/>
    <property type="project" value="UniProtKB-UniRule"/>
</dbReference>
<dbReference type="Gene3D" id="2.60.220.50">
    <property type="match status" value="1"/>
</dbReference>
<dbReference type="SMART" id="SM00220">
    <property type="entry name" value="S_TKc"/>
    <property type="match status" value="1"/>
</dbReference>
<dbReference type="SMART" id="SM00303">
    <property type="entry name" value="GPS"/>
    <property type="match status" value="1"/>
</dbReference>
<feature type="domain" description="GAIN-B" evidence="9">
    <location>
        <begin position="1"/>
        <end position="50"/>
    </location>
</feature>
<dbReference type="InParanoid" id="A0A2P6N285"/>
<dbReference type="Gene3D" id="1.10.510.10">
    <property type="entry name" value="Transferase(Phosphotransferase) domain 1"/>
    <property type="match status" value="1"/>
</dbReference>
<protein>
    <submittedName>
        <fullName evidence="10">LATrophilin receptor family protein</fullName>
    </submittedName>
</protein>
<keyword evidence="5" id="KW-1015">Disulfide bond</keyword>
<evidence type="ECO:0000256" key="7">
    <source>
        <dbReference type="SAM" id="Phobius"/>
    </source>
</evidence>
<dbReference type="PROSITE" id="PS50011">
    <property type="entry name" value="PROTEIN_KINASE_DOM"/>
    <property type="match status" value="1"/>
</dbReference>
<dbReference type="PANTHER" id="PTHR12011:SF347">
    <property type="entry name" value="FI21270P1-RELATED"/>
    <property type="match status" value="1"/>
</dbReference>
<dbReference type="PANTHER" id="PTHR12011">
    <property type="entry name" value="ADHESION G-PROTEIN COUPLED RECEPTOR"/>
    <property type="match status" value="1"/>
</dbReference>
<organism evidence="10 11">
    <name type="scientific">Planoprotostelium fungivorum</name>
    <dbReference type="NCBI Taxonomy" id="1890364"/>
    <lineage>
        <taxon>Eukaryota</taxon>
        <taxon>Amoebozoa</taxon>
        <taxon>Evosea</taxon>
        <taxon>Variosea</taxon>
        <taxon>Cavosteliida</taxon>
        <taxon>Cavosteliaceae</taxon>
        <taxon>Planoprotostelium</taxon>
    </lineage>
</organism>
<dbReference type="InterPro" id="IPR000203">
    <property type="entry name" value="GPS"/>
</dbReference>
<dbReference type="OrthoDB" id="10040049at2759"/>
<dbReference type="InterPro" id="IPR046338">
    <property type="entry name" value="GAIN_dom_sf"/>
</dbReference>
<dbReference type="InterPro" id="IPR000719">
    <property type="entry name" value="Prot_kinase_dom"/>
</dbReference>
<dbReference type="SUPFAM" id="SSF56112">
    <property type="entry name" value="Protein kinase-like (PK-like)"/>
    <property type="match status" value="1"/>
</dbReference>
<feature type="transmembrane region" description="Helical" evidence="7">
    <location>
        <begin position="65"/>
        <end position="92"/>
    </location>
</feature>
<gene>
    <name evidence="10" type="ORF">PROFUN_13781</name>
</gene>
<evidence type="ECO:0000313" key="10">
    <source>
        <dbReference type="EMBL" id="PRP78051.1"/>
    </source>
</evidence>
<feature type="domain" description="Protein kinase" evidence="8">
    <location>
        <begin position="65"/>
        <end position="342"/>
    </location>
</feature>
<evidence type="ECO:0000259" key="9">
    <source>
        <dbReference type="PROSITE" id="PS50221"/>
    </source>
</evidence>
<evidence type="ECO:0000256" key="5">
    <source>
        <dbReference type="ARBA" id="ARBA00023157"/>
    </source>
</evidence>
<dbReference type="EMBL" id="MDYQ01000244">
    <property type="protein sequence ID" value="PRP78051.1"/>
    <property type="molecule type" value="Genomic_DNA"/>
</dbReference>
<evidence type="ECO:0000256" key="3">
    <source>
        <dbReference type="ARBA" id="ARBA00022989"/>
    </source>
</evidence>
<sequence length="367" mass="41193">SEDLTCVWWDKTVSSWKPDGCQTDVTSKPVKCLCNHLTSFSLQIAQKNSVVGDTPSQASTFPGKYVTYAGIGIGIGGFIFAAVVVTVIILIIMKRRGKKIEFHEIDLVESSSHSIPTNQIHLASEHLSSRCKMAKYQLVDVVLTKKEADGQSDLLLQRIRHVNIAQYLGCWINTIGEAYHVTSYVPGDHLSQWIKLGGYTDDMARQTVLQLANVMAHLVQQGVRDIDLTAEKIIMQPDERGSYSVKLWDFRSVSNLPPLYTAPEKKSGGVVTEASLVWAFGILALQIAERRLYLRESTYIRYTDGDESTITSIESFIAVSLQKSPKSRASFMELCQRGKEWSIRPKHVSSDFDDDFDEERQYNTKMA</sequence>
<dbReference type="PROSITE" id="PS00107">
    <property type="entry name" value="PROTEIN_KINASE_ATP"/>
    <property type="match status" value="1"/>
</dbReference>
<dbReference type="InterPro" id="IPR017441">
    <property type="entry name" value="Protein_kinase_ATP_BS"/>
</dbReference>
<reference evidence="10 11" key="1">
    <citation type="journal article" date="2018" name="Genome Biol. Evol.">
        <title>Multiple Roots of Fruiting Body Formation in Amoebozoa.</title>
        <authorList>
            <person name="Hillmann F."/>
            <person name="Forbes G."/>
            <person name="Novohradska S."/>
            <person name="Ferling I."/>
            <person name="Riege K."/>
            <person name="Groth M."/>
            <person name="Westermann M."/>
            <person name="Marz M."/>
            <person name="Spaller T."/>
            <person name="Winckler T."/>
            <person name="Schaap P."/>
            <person name="Glockner G."/>
        </authorList>
    </citation>
    <scope>NUCLEOTIDE SEQUENCE [LARGE SCALE GENOMIC DNA]</scope>
    <source>
        <strain evidence="10 11">Jena</strain>
    </source>
</reference>
<dbReference type="PROSITE" id="PS50221">
    <property type="entry name" value="GAIN_B"/>
    <property type="match status" value="1"/>
</dbReference>
<comment type="subcellular location">
    <subcellularLocation>
        <location evidence="1">Membrane</location>
    </subcellularLocation>
</comment>
<dbReference type="Pfam" id="PF00069">
    <property type="entry name" value="Pkinase"/>
    <property type="match status" value="1"/>
</dbReference>
<feature type="binding site" evidence="6">
    <location>
        <position position="94"/>
    </location>
    <ligand>
        <name>ATP</name>
        <dbReference type="ChEBI" id="CHEBI:30616"/>
    </ligand>
</feature>
<keyword evidence="4 7" id="KW-0472">Membrane</keyword>
<evidence type="ECO:0000259" key="8">
    <source>
        <dbReference type="PROSITE" id="PS50011"/>
    </source>
</evidence>
<keyword evidence="6" id="KW-0067">ATP-binding</keyword>
<proteinExistence type="predicted"/>
<keyword evidence="11" id="KW-1185">Reference proteome</keyword>
<dbReference type="InterPro" id="IPR057244">
    <property type="entry name" value="GAIN_B"/>
</dbReference>
<evidence type="ECO:0000256" key="4">
    <source>
        <dbReference type="ARBA" id="ARBA00023136"/>
    </source>
</evidence>
<evidence type="ECO:0000313" key="11">
    <source>
        <dbReference type="Proteomes" id="UP000241769"/>
    </source>
</evidence>